<sequence length="263" mass="27474">MEIYQIILIALFVYLGSIGSIVGNTIGWYTLGRPLVAALVVGVILGDVQTAMIVGIPLQIMYMGNVTPGGAVAWDLSYATYIGVSGAIVFGSGLDAAQVIGLAVVFAGIGGLVGQIMWNISYALNLPLNRVAQRYAAEGATGKMFIPNVVMGQAIGFACRFIPAIIVLTSMTAASAQADFAAIIPGWVTTVLGVFGGMMASLGMGIILSFLLKKKYHIVIFLAGFVLVTYFNLSTMAVAVVAIITAILYYVANSSLDSRKGVA</sequence>
<organism evidence="1 2">
    <name type="scientific">Anoxybacterium hadale</name>
    <dbReference type="NCBI Taxonomy" id="3408580"/>
    <lineage>
        <taxon>Bacteria</taxon>
        <taxon>Bacillati</taxon>
        <taxon>Bacillota</taxon>
        <taxon>Clostridia</taxon>
        <taxon>Peptostreptococcales</taxon>
        <taxon>Anaerovoracaceae</taxon>
        <taxon>Anoxybacterium</taxon>
    </lineage>
</organism>
<reference evidence="1" key="1">
    <citation type="submission" date="2019-08" db="EMBL/GenBank/DDBJ databases">
        <title>Genome sequence of Clostridiales bacterium MT110.</title>
        <authorList>
            <person name="Cao J."/>
        </authorList>
    </citation>
    <scope>NUCLEOTIDE SEQUENCE</scope>
    <source>
        <strain evidence="1">MT110</strain>
    </source>
</reference>
<protein>
    <submittedName>
        <fullName evidence="1">PTS sugar transporter subunit IIC</fullName>
    </submittedName>
</protein>
<dbReference type="EMBL" id="CP042469">
    <property type="protein sequence ID" value="QOX64193.1"/>
    <property type="molecule type" value="Genomic_DNA"/>
</dbReference>
<proteinExistence type="predicted"/>
<keyword evidence="1" id="KW-0762">Sugar transport</keyword>
<accession>A0ACD1AC70</accession>
<keyword evidence="2" id="KW-1185">Reference proteome</keyword>
<evidence type="ECO:0000313" key="2">
    <source>
        <dbReference type="Proteomes" id="UP000594014"/>
    </source>
</evidence>
<evidence type="ECO:0000313" key="1">
    <source>
        <dbReference type="EMBL" id="QOX64193.1"/>
    </source>
</evidence>
<dbReference type="Proteomes" id="UP000594014">
    <property type="component" value="Chromosome"/>
</dbReference>
<name>A0ACD1AC70_9FIRM</name>
<gene>
    <name evidence="1" type="ORF">FRZ06_13015</name>
</gene>
<keyword evidence="1" id="KW-0813">Transport</keyword>